<dbReference type="PROSITE" id="PS51387">
    <property type="entry name" value="FAD_PCMH"/>
    <property type="match status" value="1"/>
</dbReference>
<name>A0A0U4NRY4_9MICO</name>
<dbReference type="PANTHER" id="PTHR11748">
    <property type="entry name" value="D-LACTATE DEHYDROGENASE"/>
    <property type="match status" value="1"/>
</dbReference>
<evidence type="ECO:0000256" key="5">
    <source>
        <dbReference type="ARBA" id="ARBA00022827"/>
    </source>
</evidence>
<dbReference type="InterPro" id="IPR016171">
    <property type="entry name" value="Vanillyl_alc_oxidase_C-sub2"/>
</dbReference>
<dbReference type="InterPro" id="IPR016169">
    <property type="entry name" value="FAD-bd_PCMH_sub2"/>
</dbReference>
<feature type="domain" description="FAD-binding PCMH-type" evidence="12">
    <location>
        <begin position="43"/>
        <end position="271"/>
    </location>
</feature>
<comment type="similarity">
    <text evidence="2">Belongs to the FAD-binding oxidoreductase/transferase type 4 family.</text>
</comment>
<dbReference type="Pfam" id="PF01565">
    <property type="entry name" value="FAD_binding_4"/>
    <property type="match status" value="1"/>
</dbReference>
<dbReference type="Pfam" id="PF13183">
    <property type="entry name" value="Fer4_8"/>
    <property type="match status" value="1"/>
</dbReference>
<dbReference type="GO" id="GO:0051536">
    <property type="term" value="F:iron-sulfur cluster binding"/>
    <property type="evidence" value="ECO:0007669"/>
    <property type="project" value="UniProtKB-KW"/>
</dbReference>
<dbReference type="SUPFAM" id="SSF56176">
    <property type="entry name" value="FAD-binding/transporter-associated domain-like"/>
    <property type="match status" value="1"/>
</dbReference>
<dbReference type="GO" id="GO:0071949">
    <property type="term" value="F:FAD binding"/>
    <property type="evidence" value="ECO:0007669"/>
    <property type="project" value="InterPro"/>
</dbReference>
<dbReference type="Pfam" id="PF02754">
    <property type="entry name" value="CCG"/>
    <property type="match status" value="1"/>
</dbReference>
<dbReference type="InterPro" id="IPR017900">
    <property type="entry name" value="4Fe4S_Fe_S_CS"/>
</dbReference>
<organism evidence="13 14">
    <name type="scientific">Microcella alkaliphila</name>
    <dbReference type="NCBI Taxonomy" id="279828"/>
    <lineage>
        <taxon>Bacteria</taxon>
        <taxon>Bacillati</taxon>
        <taxon>Actinomycetota</taxon>
        <taxon>Actinomycetes</taxon>
        <taxon>Micrococcales</taxon>
        <taxon>Microbacteriaceae</taxon>
        <taxon>Microcella</taxon>
    </lineage>
</organism>
<dbReference type="Gene3D" id="3.30.70.2740">
    <property type="match status" value="1"/>
</dbReference>
<dbReference type="Gene3D" id="1.10.1060.10">
    <property type="entry name" value="Alpha-helical ferredoxin"/>
    <property type="match status" value="1"/>
</dbReference>
<keyword evidence="7" id="KW-0560">Oxidoreductase</keyword>
<dbReference type="Gene3D" id="3.30.465.10">
    <property type="match status" value="1"/>
</dbReference>
<protein>
    <recommendedName>
        <fullName evidence="10">D-lactate dehydrogenase (cytochrome)</fullName>
        <ecNumber evidence="10">1.1.2.4</ecNumber>
    </recommendedName>
</protein>
<evidence type="ECO:0000256" key="8">
    <source>
        <dbReference type="ARBA" id="ARBA00023004"/>
    </source>
</evidence>
<reference evidence="13 14" key="2">
    <citation type="submission" date="2016-01" db="EMBL/GenBank/DDBJ databases">
        <title>Microcella alkaliphila JAM AC0309 whole genome shotgun sequence.</title>
        <authorList>
            <person name="Kurata A."/>
            <person name="Hirose Y."/>
            <person name="Kishimoto N."/>
            <person name="Kobayashi T."/>
        </authorList>
    </citation>
    <scope>NUCLEOTIDE SEQUENCE [LARGE SCALE GENOMIC DNA]</scope>
    <source>
        <strain evidence="13 14">JAM AC0309</strain>
    </source>
</reference>
<evidence type="ECO:0000256" key="10">
    <source>
        <dbReference type="ARBA" id="ARBA00038897"/>
    </source>
</evidence>
<dbReference type="SUPFAM" id="SSF55103">
    <property type="entry name" value="FAD-linked oxidases, C-terminal domain"/>
    <property type="match status" value="1"/>
</dbReference>
<keyword evidence="3" id="KW-0285">Flavoprotein</keyword>
<keyword evidence="4" id="KW-0479">Metal-binding</keyword>
<sequence length="942" mass="98809">MAKPHRPSRALTSLGRALADAMTGTVTERAADLRVAAHDASHVTIVPRVLATPADAHDVAAAFTIAREHAIPITFRSGGTSLSGQAGGNGILLDVRKGFRQLAILDGGAGVRVGPGMTLRAVNTRLAPRGRMLGPDPASDIACTIGGVLANNSSGMTCGTHANAYSTISSCTVVLASGTIVRTGDPDADDRLAREEPALHAGLLALRDEVRAHPIAVRDIRRLFSIKNTMGYAIVALLDHDTPVRILEHLLIGSEGTLGFIAEAELHTVPAHAHAATALLIAPHLSAAAELIPVLAAGGADTVELLDAASIRIAAALEGAPAALTEVADGTSVALLVEVRGSDPAELQQRADRLRDALARARGPAFEPTIDPAERATLWRARKGLYAAVAGVRPPGTTALLEDIAVPVAVLGTTCERLTTLLNAHGYRDAVIFGHAKDGNLHFLIVEDFTSSSGRERFAAFTNELVELVLDAGGTLKAEHGTGRVMAPFVERQYGAYLTGVMRRIKDLCDPHGILNPGVVLTDDPHGHLSDIVPAPQIEAEVDRCVECGYCEPLCPSRDLTLTPRGRIVLRREIARADEAGDVALAAELREAERYDSEQTCAVDGMCATACPVGINTGDLVRRLRAERAPALAQALGDAAARSFRASSAGVSLALSTAQALPPGIPTTMTRTARRLLPHELVPSWTSDLPPGGRARRPRAVDNPDGVLFPACVGRMFGDVDDAVLSSANAVERLAAIADRTLRIPDGIADLCCGTPWSSKGLRRGRERMRARTRSALLAATDNGRLPVVTDASSCAEGLRATLSGSAVTVIDSPEFVATHLLPLLPPIPDDHRLDRLVLHPTCSSVSGGTTDSLTALAHHIAHEVIVPDAWGCCGFAGDRGLLHPELTASATAAEAAEVRALDATAYASTNRTCEIAMTRATGQNYVPLVSVLCRVIEGVAQ</sequence>
<keyword evidence="6" id="KW-0809">Transit peptide</keyword>
<evidence type="ECO:0000256" key="9">
    <source>
        <dbReference type="ARBA" id="ARBA00023014"/>
    </source>
</evidence>
<dbReference type="RefSeq" id="WP_096420252.1">
    <property type="nucleotide sequence ID" value="NZ_AP017315.1"/>
</dbReference>
<dbReference type="PROSITE" id="PS51379">
    <property type="entry name" value="4FE4S_FER_2"/>
    <property type="match status" value="1"/>
</dbReference>
<dbReference type="GO" id="GO:0046872">
    <property type="term" value="F:metal ion binding"/>
    <property type="evidence" value="ECO:0007669"/>
    <property type="project" value="UniProtKB-KW"/>
</dbReference>
<dbReference type="PROSITE" id="PS00198">
    <property type="entry name" value="4FE4S_FER_1"/>
    <property type="match status" value="1"/>
</dbReference>
<dbReference type="AlphaFoldDB" id="A0A0U4NRY4"/>
<dbReference type="InterPro" id="IPR004113">
    <property type="entry name" value="FAD-bd_oxidored_4_C"/>
</dbReference>
<proteinExistence type="inferred from homology"/>
<dbReference type="KEGG" id="malk:MalAC0309_0328"/>
<dbReference type="Pfam" id="PF02913">
    <property type="entry name" value="FAD-oxidase_C"/>
    <property type="match status" value="1"/>
</dbReference>
<dbReference type="OrthoDB" id="9770306at2"/>
<dbReference type="InterPro" id="IPR016166">
    <property type="entry name" value="FAD-bd_PCMH"/>
</dbReference>
<evidence type="ECO:0000259" key="12">
    <source>
        <dbReference type="PROSITE" id="PS51387"/>
    </source>
</evidence>
<reference evidence="14" key="1">
    <citation type="submission" date="2015-12" db="EMBL/GenBank/DDBJ databases">
        <authorList>
            <person name="Shamseldin A."/>
            <person name="Moawad H."/>
            <person name="Abd El-Rahim W.M."/>
            <person name="Sadowsky M.J."/>
        </authorList>
    </citation>
    <scope>NUCLEOTIDE SEQUENCE [LARGE SCALE GENOMIC DNA]</scope>
    <source>
        <strain evidence="14">JAM AC0309</strain>
    </source>
</reference>
<gene>
    <name evidence="13" type="ORF">MalAC0309_0328</name>
</gene>
<comment type="cofactor">
    <cofactor evidence="1">
        <name>FAD</name>
        <dbReference type="ChEBI" id="CHEBI:57692"/>
    </cofactor>
</comment>
<dbReference type="SUPFAM" id="SSF46548">
    <property type="entry name" value="alpha-helical ferredoxin"/>
    <property type="match status" value="1"/>
</dbReference>
<evidence type="ECO:0000256" key="4">
    <source>
        <dbReference type="ARBA" id="ARBA00022723"/>
    </source>
</evidence>
<evidence type="ECO:0000256" key="3">
    <source>
        <dbReference type="ARBA" id="ARBA00022630"/>
    </source>
</evidence>
<accession>A0A0U4NRY4</accession>
<dbReference type="GO" id="GO:0004458">
    <property type="term" value="F:D-lactate dehydrogenase (cytochrome) activity"/>
    <property type="evidence" value="ECO:0007669"/>
    <property type="project" value="UniProtKB-EC"/>
</dbReference>
<dbReference type="GO" id="GO:0008720">
    <property type="term" value="F:D-lactate dehydrogenase (NAD+) activity"/>
    <property type="evidence" value="ECO:0007669"/>
    <property type="project" value="TreeGrafter"/>
</dbReference>
<dbReference type="InterPro" id="IPR006094">
    <property type="entry name" value="Oxid_FAD_bind_N"/>
</dbReference>
<dbReference type="InterPro" id="IPR004017">
    <property type="entry name" value="Cys_rich_dom"/>
</dbReference>
<feature type="domain" description="4Fe-4S ferredoxin-type" evidence="11">
    <location>
        <begin position="534"/>
        <end position="565"/>
    </location>
</feature>
<dbReference type="Gene3D" id="1.10.45.10">
    <property type="entry name" value="Vanillyl-alcohol Oxidase, Chain A, domain 4"/>
    <property type="match status" value="1"/>
</dbReference>
<dbReference type="PANTHER" id="PTHR11748:SF111">
    <property type="entry name" value="D-LACTATE DEHYDROGENASE, MITOCHONDRIAL-RELATED"/>
    <property type="match status" value="1"/>
</dbReference>
<evidence type="ECO:0000256" key="1">
    <source>
        <dbReference type="ARBA" id="ARBA00001974"/>
    </source>
</evidence>
<keyword evidence="9" id="KW-0411">Iron-sulfur</keyword>
<dbReference type="InterPro" id="IPR016164">
    <property type="entry name" value="FAD-linked_Oxase-like_C"/>
</dbReference>
<evidence type="ECO:0000256" key="2">
    <source>
        <dbReference type="ARBA" id="ARBA00008000"/>
    </source>
</evidence>
<evidence type="ECO:0000313" key="14">
    <source>
        <dbReference type="Proteomes" id="UP000218965"/>
    </source>
</evidence>
<keyword evidence="8" id="KW-0408">Iron</keyword>
<dbReference type="InterPro" id="IPR036318">
    <property type="entry name" value="FAD-bd_PCMH-like_sf"/>
</dbReference>
<dbReference type="InterPro" id="IPR017896">
    <property type="entry name" value="4Fe4S_Fe-S-bd"/>
</dbReference>
<dbReference type="Gene3D" id="3.30.43.10">
    <property type="entry name" value="Uridine Diphospho-n-acetylenolpyruvylglucosamine Reductase, domain 2"/>
    <property type="match status" value="1"/>
</dbReference>
<evidence type="ECO:0000256" key="6">
    <source>
        <dbReference type="ARBA" id="ARBA00022946"/>
    </source>
</evidence>
<dbReference type="InterPro" id="IPR009051">
    <property type="entry name" value="Helical_ferredxn"/>
</dbReference>
<dbReference type="GO" id="GO:1903457">
    <property type="term" value="P:lactate catabolic process"/>
    <property type="evidence" value="ECO:0007669"/>
    <property type="project" value="TreeGrafter"/>
</dbReference>
<dbReference type="EC" id="1.1.2.4" evidence="10"/>
<evidence type="ECO:0000259" key="11">
    <source>
        <dbReference type="PROSITE" id="PS51379"/>
    </source>
</evidence>
<dbReference type="EMBL" id="AP017315">
    <property type="protein sequence ID" value="BAU31203.1"/>
    <property type="molecule type" value="Genomic_DNA"/>
</dbReference>
<dbReference type="Proteomes" id="UP000218965">
    <property type="component" value="Chromosome"/>
</dbReference>
<dbReference type="InterPro" id="IPR016167">
    <property type="entry name" value="FAD-bd_PCMH_sub1"/>
</dbReference>
<evidence type="ECO:0000256" key="7">
    <source>
        <dbReference type="ARBA" id="ARBA00023002"/>
    </source>
</evidence>
<keyword evidence="5" id="KW-0274">FAD</keyword>
<evidence type="ECO:0000313" key="13">
    <source>
        <dbReference type="EMBL" id="BAU31203.1"/>
    </source>
</evidence>